<dbReference type="InterPro" id="IPR013249">
    <property type="entry name" value="RNA_pol_sigma70_r4_t2"/>
</dbReference>
<dbReference type="PANTHER" id="PTHR43133:SF51">
    <property type="entry name" value="RNA POLYMERASE SIGMA FACTOR"/>
    <property type="match status" value="1"/>
</dbReference>
<comment type="caution">
    <text evidence="7">The sequence shown here is derived from an EMBL/GenBank/DDBJ whole genome shotgun (WGS) entry which is preliminary data.</text>
</comment>
<dbReference type="PANTHER" id="PTHR43133">
    <property type="entry name" value="RNA POLYMERASE ECF-TYPE SIGMA FACTO"/>
    <property type="match status" value="1"/>
</dbReference>
<evidence type="ECO:0000259" key="5">
    <source>
        <dbReference type="Pfam" id="PF04542"/>
    </source>
</evidence>
<dbReference type="EMBL" id="JAATJJ010000001">
    <property type="protein sequence ID" value="NJB69546.1"/>
    <property type="molecule type" value="Genomic_DNA"/>
</dbReference>
<dbReference type="Gene3D" id="1.10.10.10">
    <property type="entry name" value="Winged helix-like DNA-binding domain superfamily/Winged helix DNA-binding domain"/>
    <property type="match status" value="1"/>
</dbReference>
<keyword evidence="2" id="KW-0805">Transcription regulation</keyword>
<dbReference type="GO" id="GO:0003677">
    <property type="term" value="F:DNA binding"/>
    <property type="evidence" value="ECO:0007669"/>
    <property type="project" value="InterPro"/>
</dbReference>
<gene>
    <name evidence="7" type="ORF">GGR42_000008</name>
</gene>
<evidence type="ECO:0000259" key="6">
    <source>
        <dbReference type="Pfam" id="PF08281"/>
    </source>
</evidence>
<dbReference type="NCBIfam" id="TIGR02937">
    <property type="entry name" value="sigma70-ECF"/>
    <property type="match status" value="1"/>
</dbReference>
<dbReference type="SUPFAM" id="SSF88659">
    <property type="entry name" value="Sigma3 and sigma4 domains of RNA polymerase sigma factors"/>
    <property type="match status" value="1"/>
</dbReference>
<dbReference type="CDD" id="cd06171">
    <property type="entry name" value="Sigma70_r4"/>
    <property type="match status" value="1"/>
</dbReference>
<evidence type="ECO:0000313" key="7">
    <source>
        <dbReference type="EMBL" id="NJB69546.1"/>
    </source>
</evidence>
<dbReference type="Pfam" id="PF08281">
    <property type="entry name" value="Sigma70_r4_2"/>
    <property type="match status" value="1"/>
</dbReference>
<keyword evidence="3" id="KW-0731">Sigma factor</keyword>
<protein>
    <submittedName>
        <fullName evidence="7">RNA polymerase sigma-70 factor (ECF subfamily)</fullName>
    </submittedName>
</protein>
<keyword evidence="8" id="KW-1185">Reference proteome</keyword>
<reference evidence="7 8" key="1">
    <citation type="submission" date="2020-03" db="EMBL/GenBank/DDBJ databases">
        <title>Genomic Encyclopedia of Type Strains, Phase IV (KMG-IV): sequencing the most valuable type-strain genomes for metagenomic binning, comparative biology and taxonomic classification.</title>
        <authorList>
            <person name="Goeker M."/>
        </authorList>
    </citation>
    <scope>NUCLEOTIDE SEQUENCE [LARGE SCALE GENOMIC DNA]</scope>
    <source>
        <strain evidence="7 8">DSM 29762</strain>
    </source>
</reference>
<evidence type="ECO:0000256" key="1">
    <source>
        <dbReference type="ARBA" id="ARBA00010641"/>
    </source>
</evidence>
<dbReference type="Proteomes" id="UP000590442">
    <property type="component" value="Unassembled WGS sequence"/>
</dbReference>
<dbReference type="GO" id="GO:0006352">
    <property type="term" value="P:DNA-templated transcription initiation"/>
    <property type="evidence" value="ECO:0007669"/>
    <property type="project" value="InterPro"/>
</dbReference>
<organism evidence="7 8">
    <name type="scientific">Saonia flava</name>
    <dbReference type="NCBI Taxonomy" id="523696"/>
    <lineage>
        <taxon>Bacteria</taxon>
        <taxon>Pseudomonadati</taxon>
        <taxon>Bacteroidota</taxon>
        <taxon>Flavobacteriia</taxon>
        <taxon>Flavobacteriales</taxon>
        <taxon>Flavobacteriaceae</taxon>
        <taxon>Saonia</taxon>
    </lineage>
</organism>
<dbReference type="Pfam" id="PF04542">
    <property type="entry name" value="Sigma70_r2"/>
    <property type="match status" value="1"/>
</dbReference>
<dbReference type="InterPro" id="IPR014284">
    <property type="entry name" value="RNA_pol_sigma-70_dom"/>
</dbReference>
<comment type="similarity">
    <text evidence="1">Belongs to the sigma-70 factor family. ECF subfamily.</text>
</comment>
<evidence type="ECO:0000256" key="3">
    <source>
        <dbReference type="ARBA" id="ARBA00023082"/>
    </source>
</evidence>
<name>A0A846QKS4_9FLAO</name>
<dbReference type="RefSeq" id="WP_167959195.1">
    <property type="nucleotide sequence ID" value="NZ_JAATJJ010000001.1"/>
</dbReference>
<dbReference type="AlphaFoldDB" id="A0A846QKS4"/>
<dbReference type="SUPFAM" id="SSF88946">
    <property type="entry name" value="Sigma2 domain of RNA polymerase sigma factors"/>
    <property type="match status" value="1"/>
</dbReference>
<dbReference type="InterPro" id="IPR039425">
    <property type="entry name" value="RNA_pol_sigma-70-like"/>
</dbReference>
<keyword evidence="4" id="KW-0804">Transcription</keyword>
<evidence type="ECO:0000313" key="8">
    <source>
        <dbReference type="Proteomes" id="UP000590442"/>
    </source>
</evidence>
<dbReference type="InterPro" id="IPR013325">
    <property type="entry name" value="RNA_pol_sigma_r2"/>
</dbReference>
<proteinExistence type="inferred from homology"/>
<feature type="domain" description="RNA polymerase sigma factor 70 region 4 type 2" evidence="6">
    <location>
        <begin position="120"/>
        <end position="172"/>
    </location>
</feature>
<dbReference type="Gene3D" id="1.10.1740.10">
    <property type="match status" value="1"/>
</dbReference>
<dbReference type="GO" id="GO:0016987">
    <property type="term" value="F:sigma factor activity"/>
    <property type="evidence" value="ECO:0007669"/>
    <property type="project" value="UniProtKB-KW"/>
</dbReference>
<feature type="domain" description="RNA polymerase sigma-70 region 2" evidence="5">
    <location>
        <begin position="27"/>
        <end position="94"/>
    </location>
</feature>
<evidence type="ECO:0000256" key="2">
    <source>
        <dbReference type="ARBA" id="ARBA00023015"/>
    </source>
</evidence>
<accession>A0A846QKS4</accession>
<dbReference type="InterPro" id="IPR007627">
    <property type="entry name" value="RNA_pol_sigma70_r2"/>
</dbReference>
<dbReference type="InterPro" id="IPR036388">
    <property type="entry name" value="WH-like_DNA-bd_sf"/>
</dbReference>
<evidence type="ECO:0000256" key="4">
    <source>
        <dbReference type="ARBA" id="ARBA00023163"/>
    </source>
</evidence>
<dbReference type="InterPro" id="IPR013324">
    <property type="entry name" value="RNA_pol_sigma_r3/r4-like"/>
</dbReference>
<sequence length="179" mass="21130">MKDTHKTFDGLLVLEYQSGNTKAMSLLVKRYHKKLCGHAFWYTKDIDVSKDIVQDSWKVIIQKMNSLKEPNNFGSWATKIVTRKSLDFINKENRKREHLKGYYEASKNGEDRLDKESEINKLLHAIRLLPKNQQIVLKLFYIEEYSLKEMSNILEISVVTVKSRLFHAREKLKTILKKQ</sequence>